<dbReference type="PROSITE" id="PS51375">
    <property type="entry name" value="PPR"/>
    <property type="match status" value="2"/>
</dbReference>
<comment type="subunit">
    <text evidence="4">Binds to mitochondrial small subunit 15S rRNA.</text>
</comment>
<dbReference type="RefSeq" id="XP_067521145.1">
    <property type="nucleotide sequence ID" value="XM_067665044.1"/>
</dbReference>
<reference evidence="6 7" key="1">
    <citation type="journal article" date="2009" name="PLoS Genet.">
        <title>Genomic analysis of the basal lineage fungus Rhizopus oryzae reveals a whole-genome duplication.</title>
        <authorList>
            <person name="Ma L.-J."/>
            <person name="Ibrahim A.S."/>
            <person name="Skory C."/>
            <person name="Grabherr M.G."/>
            <person name="Burger G."/>
            <person name="Butler M."/>
            <person name="Elias M."/>
            <person name="Idnurm A."/>
            <person name="Lang B.F."/>
            <person name="Sone T."/>
            <person name="Abe A."/>
            <person name="Calvo S.E."/>
            <person name="Corrochano L.M."/>
            <person name="Engels R."/>
            <person name="Fu J."/>
            <person name="Hansberg W."/>
            <person name="Kim J.-M."/>
            <person name="Kodira C.D."/>
            <person name="Koehrsen M.J."/>
            <person name="Liu B."/>
            <person name="Miranda-Saavedra D."/>
            <person name="O'Leary S."/>
            <person name="Ortiz-Castellanos L."/>
            <person name="Poulter R."/>
            <person name="Rodriguez-Romero J."/>
            <person name="Ruiz-Herrera J."/>
            <person name="Shen Y.-Q."/>
            <person name="Zeng Q."/>
            <person name="Galagan J."/>
            <person name="Birren B.W."/>
            <person name="Cuomo C.A."/>
            <person name="Wickes B.L."/>
        </authorList>
    </citation>
    <scope>NUCLEOTIDE SEQUENCE [LARGE SCALE GENOMIC DNA]</scope>
    <source>
        <strain evidence="7">RA 99-880 / ATCC MYA-4621 / FGSC 9543 / NRRL 43880</strain>
    </source>
</reference>
<sequence length="578" mass="66735">MFQPPQKELFTISDCCIFYRQRSVLISKVYRAVSSHSASYKSEARKPLSSAMRYPRSLALLNLTNRISLSDLDHAIRIRQADKAWTLFNTLSKRGDIIPLTICCSLYALLVFAKSALCRSTMVATRQRQMDQLLDYVQQYHQYTAELFLPSVRHIEIPLRKEIARLIRFEEPEKAWITFFRAHKEGKERLSRNLCIKLIILMLKSKTLTQDQLNHRVRTIALHGAAGIPKKKEKNRADALDELIGIILLNKDLSKAQYVLDTAREKYAEKITVNETVYIKLMNAYQKQQNSFQALKLFEQFLEGDHQPSLKGFNAILHILAFQKEPDRAVFVFSAMLKLNIKPDAATYTEMIRAYSRSTDQSKCIFFYNKMLQNQLTPNVYTYGALMDASAWRHDVQSVLRWFQIMLLNKIEPNEIIISLVLRSFSQQTNKNVPQVLHWIVQEASMAGIKPDAVLYTTLLKIQSERSGLESALKIHKEMIAHSIESNAYTYTTLIDACGDYNAPETAQEIFELMKKSNRHPPNTATYTALINAWARKSHLEQANTLILDFLKACKSDKTGRFWIDGRIHQRITWCTFC</sequence>
<keyword evidence="2" id="KW-0677">Repeat</keyword>
<dbReference type="InterPro" id="IPR011990">
    <property type="entry name" value="TPR-like_helical_dom_sf"/>
</dbReference>
<dbReference type="EMBL" id="CH476739">
    <property type="protein sequence ID" value="EIE85749.1"/>
    <property type="molecule type" value="Genomic_DNA"/>
</dbReference>
<dbReference type="OMA" id="CLENGME"/>
<name>I1CBB9_RHIO9</name>
<dbReference type="PANTHER" id="PTHR47447">
    <property type="entry name" value="OS03G0856100 PROTEIN"/>
    <property type="match status" value="1"/>
</dbReference>
<evidence type="ECO:0000256" key="1">
    <source>
        <dbReference type="ARBA" id="ARBA00006192"/>
    </source>
</evidence>
<organism evidence="6 7">
    <name type="scientific">Rhizopus delemar (strain RA 99-880 / ATCC MYA-4621 / FGSC 9543 / NRRL 43880)</name>
    <name type="common">Mucormycosis agent</name>
    <name type="synonym">Rhizopus arrhizus var. delemar</name>
    <dbReference type="NCBI Taxonomy" id="246409"/>
    <lineage>
        <taxon>Eukaryota</taxon>
        <taxon>Fungi</taxon>
        <taxon>Fungi incertae sedis</taxon>
        <taxon>Mucoromycota</taxon>
        <taxon>Mucoromycotina</taxon>
        <taxon>Mucoromycetes</taxon>
        <taxon>Mucorales</taxon>
        <taxon>Mucorineae</taxon>
        <taxon>Rhizopodaceae</taxon>
        <taxon>Rhizopus</taxon>
    </lineage>
</organism>
<comment type="function">
    <text evidence="3">Regulates mitochondrial small subunit maturation by controlling 15S rRNA 5'-end processing. Localizes to the 5' precursor of the 15S rRNA in a position that is subsequently occupied by mS47 in the mature yeast mtSSU. Uses structure and sequence-specific RNA recognition, binding to a single-stranded region of the precursor and specifically recognizing bases -6 to -1. The exchange of Ccm1 for mS47 is coupled to the irreversible removal of precursor rRNA that is accompanied by conformational changes of the mitoribosomal proteins uS5m and mS26. These conformational changes signal completion of 5'-end rRNA processing through protection of the mature 5'-end of the 15S rRNA and stabilization of mS47. The removal of the 5' precursor together with the dissociation of Ccm1 may be catalyzed by the 5'-3' exoribonuclease Pet127. Involved in the specific removal of group I introns in mitochondrial encoded transcripts.</text>
</comment>
<feature type="repeat" description="PPR" evidence="5">
    <location>
        <begin position="487"/>
        <end position="521"/>
    </location>
</feature>
<dbReference type="AlphaFoldDB" id="I1CBB9"/>
<dbReference type="eggNOG" id="KOG4197">
    <property type="taxonomic scope" value="Eukaryota"/>
</dbReference>
<evidence type="ECO:0000256" key="3">
    <source>
        <dbReference type="ARBA" id="ARBA00044493"/>
    </source>
</evidence>
<dbReference type="Pfam" id="PF13041">
    <property type="entry name" value="PPR_2"/>
    <property type="match status" value="2"/>
</dbReference>
<dbReference type="SUPFAM" id="SSF81901">
    <property type="entry name" value="HCP-like"/>
    <property type="match status" value="1"/>
</dbReference>
<dbReference type="InterPro" id="IPR002885">
    <property type="entry name" value="PPR_rpt"/>
</dbReference>
<gene>
    <name evidence="6" type="ORF">RO3G_10459</name>
</gene>
<evidence type="ECO:0000313" key="6">
    <source>
        <dbReference type="EMBL" id="EIE85749.1"/>
    </source>
</evidence>
<dbReference type="VEuPathDB" id="FungiDB:RO3G_10459"/>
<dbReference type="Pfam" id="PF13812">
    <property type="entry name" value="PPR_3"/>
    <property type="match status" value="1"/>
</dbReference>
<keyword evidence="7" id="KW-1185">Reference proteome</keyword>
<dbReference type="OrthoDB" id="185373at2759"/>
<dbReference type="InParanoid" id="I1CBB9"/>
<dbReference type="GeneID" id="93617425"/>
<evidence type="ECO:0000256" key="5">
    <source>
        <dbReference type="PROSITE-ProRule" id="PRU00708"/>
    </source>
</evidence>
<evidence type="ECO:0000256" key="2">
    <source>
        <dbReference type="ARBA" id="ARBA00022737"/>
    </source>
</evidence>
<dbReference type="Proteomes" id="UP000009138">
    <property type="component" value="Unassembled WGS sequence"/>
</dbReference>
<dbReference type="STRING" id="246409.I1CBB9"/>
<evidence type="ECO:0000313" key="7">
    <source>
        <dbReference type="Proteomes" id="UP000009138"/>
    </source>
</evidence>
<comment type="similarity">
    <text evidence="1">Belongs to the CCM1 family.</text>
</comment>
<dbReference type="PANTHER" id="PTHR47447:SF21">
    <property type="entry name" value="PENTACOTRIPEPTIDE-REPEAT REGION OF PRORP DOMAIN-CONTAINING PROTEIN"/>
    <property type="match status" value="1"/>
</dbReference>
<evidence type="ECO:0000256" key="4">
    <source>
        <dbReference type="ARBA" id="ARBA00044511"/>
    </source>
</evidence>
<feature type="repeat" description="PPR" evidence="5">
    <location>
        <begin position="344"/>
        <end position="378"/>
    </location>
</feature>
<accession>I1CBB9</accession>
<proteinExistence type="inferred from homology"/>
<dbReference type="Gene3D" id="1.25.40.10">
    <property type="entry name" value="Tetratricopeptide repeat domain"/>
    <property type="match status" value="2"/>
</dbReference>
<protein>
    <submittedName>
        <fullName evidence="6">Uncharacterized protein</fullName>
    </submittedName>
</protein>